<dbReference type="KEGG" id="tce:A3L02_04775"/>
<feature type="domain" description="Cation/H+ exchanger transmembrane" evidence="11">
    <location>
        <begin position="10"/>
        <end position="362"/>
    </location>
</feature>
<feature type="transmembrane region" description="Helical" evidence="10">
    <location>
        <begin position="347"/>
        <end position="366"/>
    </location>
</feature>
<evidence type="ECO:0000256" key="6">
    <source>
        <dbReference type="ARBA" id="ARBA00023053"/>
    </source>
</evidence>
<evidence type="ECO:0000259" key="11">
    <source>
        <dbReference type="Pfam" id="PF00999"/>
    </source>
</evidence>
<dbReference type="GO" id="GO:0016020">
    <property type="term" value="C:membrane"/>
    <property type="evidence" value="ECO:0007669"/>
    <property type="project" value="UniProtKB-SubCell"/>
</dbReference>
<evidence type="ECO:0000256" key="3">
    <source>
        <dbReference type="ARBA" id="ARBA00022449"/>
    </source>
</evidence>
<feature type="transmembrane region" description="Helical" evidence="10">
    <location>
        <begin position="53"/>
        <end position="71"/>
    </location>
</feature>
<keyword evidence="6" id="KW-0915">Sodium</keyword>
<dbReference type="InterPro" id="IPR006153">
    <property type="entry name" value="Cation/H_exchanger_TM"/>
</dbReference>
<reference evidence="12 13" key="1">
    <citation type="submission" date="2016-03" db="EMBL/GenBank/DDBJ databases">
        <title>Complete genome sequence of Thermococcus celer.</title>
        <authorList>
            <person name="Oger P.M."/>
        </authorList>
    </citation>
    <scope>NUCLEOTIDE SEQUENCE [LARGE SCALE GENOMIC DNA]</scope>
    <source>
        <strain evidence="12 13">Vu 13</strain>
    </source>
</reference>
<dbReference type="Gene3D" id="1.20.1530.20">
    <property type="match status" value="1"/>
</dbReference>
<keyword evidence="2" id="KW-0813">Transport</keyword>
<keyword evidence="4 10" id="KW-0812">Transmembrane</keyword>
<evidence type="ECO:0000256" key="10">
    <source>
        <dbReference type="SAM" id="Phobius"/>
    </source>
</evidence>
<dbReference type="Proteomes" id="UP000197156">
    <property type="component" value="Chromosome"/>
</dbReference>
<accession>A0A218P1W6</accession>
<comment type="subcellular location">
    <subcellularLocation>
        <location evidence="1">Membrane</location>
        <topology evidence="1">Multi-pass membrane protein</topology>
    </subcellularLocation>
</comment>
<gene>
    <name evidence="12" type="ORF">A3L02_04775</name>
</gene>
<evidence type="ECO:0000256" key="5">
    <source>
        <dbReference type="ARBA" id="ARBA00022989"/>
    </source>
</evidence>
<protein>
    <submittedName>
        <fullName evidence="12">Sodium:proton antiporter</fullName>
    </submittedName>
</protein>
<dbReference type="PANTHER" id="PTHR43562">
    <property type="entry name" value="NAPA-TYPE SODIUM/HYDROGEN ANTIPORTER"/>
    <property type="match status" value="1"/>
</dbReference>
<keyword evidence="8 10" id="KW-0472">Membrane</keyword>
<keyword evidence="13" id="KW-1185">Reference proteome</keyword>
<evidence type="ECO:0000313" key="12">
    <source>
        <dbReference type="EMBL" id="ASI98922.1"/>
    </source>
</evidence>
<feature type="transmembrane region" description="Helical" evidence="10">
    <location>
        <begin position="109"/>
        <end position="127"/>
    </location>
</feature>
<dbReference type="OrthoDB" id="12029at2157"/>
<organism evidence="12 13">
    <name type="scientific">Thermococcus celer Vu 13 = JCM 8558</name>
    <dbReference type="NCBI Taxonomy" id="1293037"/>
    <lineage>
        <taxon>Archaea</taxon>
        <taxon>Methanobacteriati</taxon>
        <taxon>Methanobacteriota</taxon>
        <taxon>Thermococci</taxon>
        <taxon>Thermococcales</taxon>
        <taxon>Thermococcaceae</taxon>
        <taxon>Thermococcus</taxon>
    </lineage>
</organism>
<name>A0A218P1W6_THECE</name>
<feature type="transmembrane region" description="Helical" evidence="10">
    <location>
        <begin position="139"/>
        <end position="158"/>
    </location>
</feature>
<dbReference type="Pfam" id="PF00999">
    <property type="entry name" value="Na_H_Exchanger"/>
    <property type="match status" value="1"/>
</dbReference>
<proteinExistence type="predicted"/>
<keyword evidence="5 10" id="KW-1133">Transmembrane helix</keyword>
<feature type="transmembrane region" description="Helical" evidence="10">
    <location>
        <begin position="178"/>
        <end position="197"/>
    </location>
</feature>
<dbReference type="GO" id="GO:0006814">
    <property type="term" value="P:sodium ion transport"/>
    <property type="evidence" value="ECO:0007669"/>
    <property type="project" value="UniProtKB-KW"/>
</dbReference>
<evidence type="ECO:0000256" key="2">
    <source>
        <dbReference type="ARBA" id="ARBA00022448"/>
    </source>
</evidence>
<feature type="transmembrane region" description="Helical" evidence="10">
    <location>
        <begin position="258"/>
        <end position="280"/>
    </location>
</feature>
<keyword evidence="7" id="KW-0406">Ion transport</keyword>
<evidence type="ECO:0000256" key="1">
    <source>
        <dbReference type="ARBA" id="ARBA00004141"/>
    </source>
</evidence>
<dbReference type="InterPro" id="IPR038770">
    <property type="entry name" value="Na+/solute_symporter_sf"/>
</dbReference>
<feature type="transmembrane region" description="Helical" evidence="10">
    <location>
        <begin position="321"/>
        <end position="341"/>
    </location>
</feature>
<dbReference type="AlphaFoldDB" id="A0A218P1W6"/>
<dbReference type="GO" id="GO:1902600">
    <property type="term" value="P:proton transmembrane transport"/>
    <property type="evidence" value="ECO:0007669"/>
    <property type="project" value="InterPro"/>
</dbReference>
<feature type="transmembrane region" description="Helical" evidence="10">
    <location>
        <begin position="209"/>
        <end position="226"/>
    </location>
</feature>
<feature type="transmembrane region" description="Helical" evidence="10">
    <location>
        <begin position="286"/>
        <end position="309"/>
    </location>
</feature>
<dbReference type="EMBL" id="CP014854">
    <property type="protein sequence ID" value="ASI98922.1"/>
    <property type="molecule type" value="Genomic_DNA"/>
</dbReference>
<dbReference type="RefSeq" id="WP_088862875.1">
    <property type="nucleotide sequence ID" value="NZ_CP014854.1"/>
</dbReference>
<dbReference type="GeneID" id="33324046"/>
<keyword evidence="3" id="KW-0050">Antiport</keyword>
<evidence type="ECO:0000256" key="8">
    <source>
        <dbReference type="ARBA" id="ARBA00023136"/>
    </source>
</evidence>
<keyword evidence="9" id="KW-0739">Sodium transport</keyword>
<evidence type="ECO:0000313" key="13">
    <source>
        <dbReference type="Proteomes" id="UP000197156"/>
    </source>
</evidence>
<evidence type="ECO:0000256" key="7">
    <source>
        <dbReference type="ARBA" id="ARBA00023065"/>
    </source>
</evidence>
<sequence>MEIIGYIFVIIAFARLLAEVFERVGYPGFLGEITAGMILSALLVEMPREQTSLLAELGLFFLMISAGLEVTPEELHYGGKKTLPLYVVTYLVMLLVTLPFTGWRLNSDALIVASIISTASAPVVLRLRRFFGGDFLHVALSYAVISEIMSLFIVYVMVRLHEKPGSYLPVFETVLKDAIFIGILLYLNYVIGIRHKVMIIRFLRRLKSDEAVFGLFMVFSTSLAFISEEIGLHFSIGGFMAGLMMHSDMVGTKQYDRLTTIVSGVTYGIFAPIFFAWRGLNFETELSFVVVEFFVVVYSVRLLLSSVMVRHGSVPTSLARGAGIASFGVLGLLVGEIGFVSGVLSQHAYAIASLASVLGVFTSATLGRVINHYRYRAGEPLD</sequence>
<dbReference type="PANTHER" id="PTHR43562:SF3">
    <property type="entry name" value="SODIUM ION_PROTON EXCHANGER (EUROFUNG)"/>
    <property type="match status" value="1"/>
</dbReference>
<evidence type="ECO:0000256" key="4">
    <source>
        <dbReference type="ARBA" id="ARBA00022692"/>
    </source>
</evidence>
<dbReference type="GO" id="GO:0015297">
    <property type="term" value="F:antiporter activity"/>
    <property type="evidence" value="ECO:0007669"/>
    <property type="project" value="UniProtKB-KW"/>
</dbReference>
<evidence type="ECO:0000256" key="9">
    <source>
        <dbReference type="ARBA" id="ARBA00023201"/>
    </source>
</evidence>
<feature type="transmembrane region" description="Helical" evidence="10">
    <location>
        <begin position="83"/>
        <end position="103"/>
    </location>
</feature>